<dbReference type="EMBL" id="RAXZ01000020">
    <property type="protein sequence ID" value="RKG50191.1"/>
    <property type="molecule type" value="Genomic_DNA"/>
</dbReference>
<evidence type="ECO:0000313" key="1">
    <source>
        <dbReference type="EMBL" id="RKG50191.1"/>
    </source>
</evidence>
<evidence type="ECO:0000313" key="2">
    <source>
        <dbReference type="Proteomes" id="UP000281084"/>
    </source>
</evidence>
<protein>
    <submittedName>
        <fullName evidence="1">DUF2946 domain-containing protein</fullName>
    </submittedName>
</protein>
<comment type="caution">
    <text evidence="1">The sequence shown here is derived from an EMBL/GenBank/DDBJ whole genome shotgun (WGS) entry which is preliminary data.</text>
</comment>
<dbReference type="RefSeq" id="WP_120367946.1">
    <property type="nucleotide sequence ID" value="NZ_RAXZ01000020.1"/>
</dbReference>
<dbReference type="AlphaFoldDB" id="A0A3A8G8W9"/>
<gene>
    <name evidence="1" type="ORF">D7V64_12835</name>
</gene>
<organism evidence="1 2">
    <name type="scientific">Acinetobacter cumulans</name>
    <dbReference type="NCBI Taxonomy" id="2136182"/>
    <lineage>
        <taxon>Bacteria</taxon>
        <taxon>Pseudomonadati</taxon>
        <taxon>Pseudomonadota</taxon>
        <taxon>Gammaproteobacteria</taxon>
        <taxon>Moraxellales</taxon>
        <taxon>Moraxellaceae</taxon>
        <taxon>Acinetobacter</taxon>
    </lineage>
</organism>
<name>A0A3A8G8W9_9GAMM</name>
<reference evidence="1 2" key="1">
    <citation type="submission" date="2018-09" db="EMBL/GenBank/DDBJ databases">
        <title>The draft genome of Acinetobacter spp. strains.</title>
        <authorList>
            <person name="Qin J."/>
            <person name="Feng Y."/>
            <person name="Zong Z."/>
        </authorList>
    </citation>
    <scope>NUCLEOTIDE SEQUENCE [LARGE SCALE GENOMIC DNA]</scope>
    <source>
        <strain evidence="1 2">WCHAc060002</strain>
    </source>
</reference>
<dbReference type="Proteomes" id="UP000281084">
    <property type="component" value="Unassembled WGS sequence"/>
</dbReference>
<accession>A0A3A8G8W9</accession>
<sequence length="139" mass="16230">MRRQSGLCLAIATLLLQIAVYLQPLLPEEFHIAPVCLSITHNLLSPEKHQHVHQTYQELVHHLTHDNHHDHDDHNGHNHQCQYCKVYGDVVLPFDFGVEEIVDKIQVRLSFYKNAFRHVYFSLQRLYLLPQGRAPPLTL</sequence>
<proteinExistence type="predicted"/>